<protein>
    <submittedName>
        <fullName evidence="1">Uncharacterized protein</fullName>
    </submittedName>
</protein>
<evidence type="ECO:0000313" key="1">
    <source>
        <dbReference type="EMBL" id="CAB4131751.1"/>
    </source>
</evidence>
<reference evidence="1" key="1">
    <citation type="submission" date="2020-04" db="EMBL/GenBank/DDBJ databases">
        <authorList>
            <person name="Chiriac C."/>
            <person name="Salcher M."/>
            <person name="Ghai R."/>
            <person name="Kavagutti S V."/>
        </authorList>
    </citation>
    <scope>NUCLEOTIDE SEQUENCE</scope>
</reference>
<dbReference type="EMBL" id="LR796252">
    <property type="protein sequence ID" value="CAB4131751.1"/>
    <property type="molecule type" value="Genomic_DNA"/>
</dbReference>
<name>A0A6J5LBN1_9CAUD</name>
<accession>A0A6J5LBN1</accession>
<organism evidence="1">
    <name type="scientific">uncultured Caudovirales phage</name>
    <dbReference type="NCBI Taxonomy" id="2100421"/>
    <lineage>
        <taxon>Viruses</taxon>
        <taxon>Duplodnaviria</taxon>
        <taxon>Heunggongvirae</taxon>
        <taxon>Uroviricota</taxon>
        <taxon>Caudoviricetes</taxon>
        <taxon>Peduoviridae</taxon>
        <taxon>Maltschvirus</taxon>
        <taxon>Maltschvirus maltsch</taxon>
    </lineage>
</organism>
<proteinExistence type="predicted"/>
<gene>
    <name evidence="1" type="ORF">UFOVP131_22</name>
</gene>
<sequence>MTLLKLAEHCERTGFEAHINGDAMTAAIHRPDGSLVMTVALK</sequence>